<dbReference type="EMBL" id="JANPWB010000012">
    <property type="protein sequence ID" value="KAJ1115785.1"/>
    <property type="molecule type" value="Genomic_DNA"/>
</dbReference>
<sequence length="80" mass="9127">MLGQISTVIGNTEEAQPKLQYDLWRKQWQREEGAEAPEEGAEAPEKESSTAGPKMGDELHQILTAMQRSLTKTHQDFWKE</sequence>
<feature type="region of interest" description="Disordered" evidence="1">
    <location>
        <begin position="29"/>
        <end position="66"/>
    </location>
</feature>
<name>A0AAV7NI99_PLEWA</name>
<accession>A0AAV7NI99</accession>
<reference evidence="2" key="1">
    <citation type="journal article" date="2022" name="bioRxiv">
        <title>Sequencing and chromosome-scale assembly of the giantPleurodeles waltlgenome.</title>
        <authorList>
            <person name="Brown T."/>
            <person name="Elewa A."/>
            <person name="Iarovenko S."/>
            <person name="Subramanian E."/>
            <person name="Araus A.J."/>
            <person name="Petzold A."/>
            <person name="Susuki M."/>
            <person name="Suzuki K.-i.T."/>
            <person name="Hayashi T."/>
            <person name="Toyoda A."/>
            <person name="Oliveira C."/>
            <person name="Osipova E."/>
            <person name="Leigh N.D."/>
            <person name="Simon A."/>
            <person name="Yun M.H."/>
        </authorList>
    </citation>
    <scope>NUCLEOTIDE SEQUENCE</scope>
    <source>
        <strain evidence="2">20211129_DDA</strain>
        <tissue evidence="2">Liver</tissue>
    </source>
</reference>
<dbReference type="AlphaFoldDB" id="A0AAV7NI99"/>
<evidence type="ECO:0000313" key="3">
    <source>
        <dbReference type="Proteomes" id="UP001066276"/>
    </source>
</evidence>
<protein>
    <submittedName>
        <fullName evidence="2">Uncharacterized protein</fullName>
    </submittedName>
</protein>
<evidence type="ECO:0000256" key="1">
    <source>
        <dbReference type="SAM" id="MobiDB-lite"/>
    </source>
</evidence>
<gene>
    <name evidence="2" type="ORF">NDU88_004007</name>
</gene>
<comment type="caution">
    <text evidence="2">The sequence shown here is derived from an EMBL/GenBank/DDBJ whole genome shotgun (WGS) entry which is preliminary data.</text>
</comment>
<proteinExistence type="predicted"/>
<evidence type="ECO:0000313" key="2">
    <source>
        <dbReference type="EMBL" id="KAJ1115785.1"/>
    </source>
</evidence>
<dbReference type="Proteomes" id="UP001066276">
    <property type="component" value="Chromosome 8"/>
</dbReference>
<organism evidence="2 3">
    <name type="scientific">Pleurodeles waltl</name>
    <name type="common">Iberian ribbed newt</name>
    <dbReference type="NCBI Taxonomy" id="8319"/>
    <lineage>
        <taxon>Eukaryota</taxon>
        <taxon>Metazoa</taxon>
        <taxon>Chordata</taxon>
        <taxon>Craniata</taxon>
        <taxon>Vertebrata</taxon>
        <taxon>Euteleostomi</taxon>
        <taxon>Amphibia</taxon>
        <taxon>Batrachia</taxon>
        <taxon>Caudata</taxon>
        <taxon>Salamandroidea</taxon>
        <taxon>Salamandridae</taxon>
        <taxon>Pleurodelinae</taxon>
        <taxon>Pleurodeles</taxon>
    </lineage>
</organism>
<keyword evidence="3" id="KW-1185">Reference proteome</keyword>